<organism evidence="4 5">
    <name type="scientific">Sphingomonas rhizophila</name>
    <dbReference type="NCBI Taxonomy" id="2071607"/>
    <lineage>
        <taxon>Bacteria</taxon>
        <taxon>Pseudomonadati</taxon>
        <taxon>Pseudomonadota</taxon>
        <taxon>Alphaproteobacteria</taxon>
        <taxon>Sphingomonadales</taxon>
        <taxon>Sphingomonadaceae</taxon>
        <taxon>Sphingomonas</taxon>
    </lineage>
</organism>
<name>A0A7G9S9L7_9SPHN</name>
<feature type="region of interest" description="Disordered" evidence="1">
    <location>
        <begin position="245"/>
        <end position="299"/>
    </location>
</feature>
<accession>A0A7G9S9L7</accession>
<dbReference type="PANTHER" id="PTHR34475">
    <property type="match status" value="1"/>
</dbReference>
<protein>
    <submittedName>
        <fullName evidence="4">DUF4115 domain-containing protein</fullName>
    </submittedName>
</protein>
<sequence>MDEFEQHSVQTVGEKLRAAREAQGLSVEEVAAATRIPTRHLVSLETSDWASLPAPTYSMGFAKNYAGVVGLDRSEIADQLREEMGGLRPAYMQTSEVFEPADPKRAMPKGLVLGTLIALAIVALGLSWLSNRQLAGDDAAPATANEQAPVAAAAPVAPVAAPVVITANEAAWIDVRDGGTVLRQGELGPGQSFEVPTSAVAPTLTTAKPEALRISVGTADAPSIGPAGKRVSNVSLKAADLMRAPAAVSAPSPSPAPVPVRRTARPAPQPSTPAARTPTASEPAPTAPAAPAPATNTTQ</sequence>
<reference evidence="4 5" key="1">
    <citation type="submission" date="2020-08" db="EMBL/GenBank/DDBJ databases">
        <title>Genome sequence of Sphingomonas rhizophila KACC 19189T.</title>
        <authorList>
            <person name="Hyun D.-W."/>
            <person name="Bae J.-W."/>
        </authorList>
    </citation>
    <scope>NUCLEOTIDE SEQUENCE [LARGE SCALE GENOMIC DNA]</scope>
    <source>
        <strain evidence="4 5">KACC 19189</strain>
    </source>
</reference>
<proteinExistence type="predicted"/>
<dbReference type="InterPro" id="IPR010982">
    <property type="entry name" value="Lambda_DNA-bd_dom_sf"/>
</dbReference>
<keyword evidence="2" id="KW-0472">Membrane</keyword>
<dbReference type="InterPro" id="IPR050400">
    <property type="entry name" value="Bact_Cytoskel_RodZ"/>
</dbReference>
<keyword evidence="2" id="KW-0812">Transmembrane</keyword>
<dbReference type="GO" id="GO:0003677">
    <property type="term" value="F:DNA binding"/>
    <property type="evidence" value="ECO:0007669"/>
    <property type="project" value="InterPro"/>
</dbReference>
<dbReference type="Proteomes" id="UP000515955">
    <property type="component" value="Chromosome"/>
</dbReference>
<feature type="transmembrane region" description="Helical" evidence="2">
    <location>
        <begin position="110"/>
        <end position="129"/>
    </location>
</feature>
<evidence type="ECO:0000313" key="4">
    <source>
        <dbReference type="EMBL" id="QNN64542.1"/>
    </source>
</evidence>
<evidence type="ECO:0000313" key="5">
    <source>
        <dbReference type="Proteomes" id="UP000515955"/>
    </source>
</evidence>
<keyword evidence="5" id="KW-1185">Reference proteome</keyword>
<feature type="compositionally biased region" description="Low complexity" evidence="1">
    <location>
        <begin position="272"/>
        <end position="284"/>
    </location>
</feature>
<feature type="domain" description="Cytoskeleton protein RodZ-like C-terminal" evidence="3">
    <location>
        <begin position="164"/>
        <end position="234"/>
    </location>
</feature>
<dbReference type="EMBL" id="CP060717">
    <property type="protein sequence ID" value="QNN64542.1"/>
    <property type="molecule type" value="Genomic_DNA"/>
</dbReference>
<dbReference type="InterPro" id="IPR001387">
    <property type="entry name" value="Cro/C1-type_HTH"/>
</dbReference>
<evidence type="ECO:0000259" key="3">
    <source>
        <dbReference type="Pfam" id="PF13464"/>
    </source>
</evidence>
<dbReference type="Gene3D" id="1.10.260.40">
    <property type="entry name" value="lambda repressor-like DNA-binding domains"/>
    <property type="match status" value="1"/>
</dbReference>
<gene>
    <name evidence="4" type="ORF">H9L12_09545</name>
</gene>
<dbReference type="PANTHER" id="PTHR34475:SF1">
    <property type="entry name" value="CYTOSKELETON PROTEIN RODZ"/>
    <property type="match status" value="1"/>
</dbReference>
<dbReference type="KEGG" id="srhi:H9L12_09545"/>
<dbReference type="InterPro" id="IPR025194">
    <property type="entry name" value="RodZ-like_C"/>
</dbReference>
<dbReference type="AlphaFoldDB" id="A0A7G9S9L7"/>
<dbReference type="SUPFAM" id="SSF47413">
    <property type="entry name" value="lambda repressor-like DNA-binding domains"/>
    <property type="match status" value="1"/>
</dbReference>
<dbReference type="CDD" id="cd00093">
    <property type="entry name" value="HTH_XRE"/>
    <property type="match status" value="1"/>
</dbReference>
<evidence type="ECO:0000256" key="1">
    <source>
        <dbReference type="SAM" id="MobiDB-lite"/>
    </source>
</evidence>
<dbReference type="RefSeq" id="WP_187541541.1">
    <property type="nucleotide sequence ID" value="NZ_CP060717.1"/>
</dbReference>
<dbReference type="Pfam" id="PF13464">
    <property type="entry name" value="RodZ_C"/>
    <property type="match status" value="1"/>
</dbReference>
<evidence type="ECO:0000256" key="2">
    <source>
        <dbReference type="SAM" id="Phobius"/>
    </source>
</evidence>
<dbReference type="Pfam" id="PF13413">
    <property type="entry name" value="HTH_25"/>
    <property type="match status" value="1"/>
</dbReference>
<keyword evidence="2" id="KW-1133">Transmembrane helix</keyword>